<evidence type="ECO:0000313" key="1">
    <source>
        <dbReference type="EMBL" id="GAA1501799.1"/>
    </source>
</evidence>
<name>A0ABN1ZPK8_9ACTN</name>
<dbReference type="Proteomes" id="UP001501470">
    <property type="component" value="Unassembled WGS sequence"/>
</dbReference>
<dbReference type="RefSeq" id="WP_344500347.1">
    <property type="nucleotide sequence ID" value="NZ_BAAAQD010000001.1"/>
</dbReference>
<keyword evidence="2" id="KW-1185">Reference proteome</keyword>
<gene>
    <name evidence="1" type="ORF">GCM10009827_012270</name>
</gene>
<accession>A0ABN1ZPK8</accession>
<evidence type="ECO:0000313" key="2">
    <source>
        <dbReference type="Proteomes" id="UP001501470"/>
    </source>
</evidence>
<proteinExistence type="predicted"/>
<protein>
    <submittedName>
        <fullName evidence="1">Uncharacterized protein</fullName>
    </submittedName>
</protein>
<comment type="caution">
    <text evidence="1">The sequence shown here is derived from an EMBL/GenBank/DDBJ whole genome shotgun (WGS) entry which is preliminary data.</text>
</comment>
<reference evidence="1 2" key="1">
    <citation type="journal article" date="2019" name="Int. J. Syst. Evol. Microbiol.">
        <title>The Global Catalogue of Microorganisms (GCM) 10K type strain sequencing project: providing services to taxonomists for standard genome sequencing and annotation.</title>
        <authorList>
            <consortium name="The Broad Institute Genomics Platform"/>
            <consortium name="The Broad Institute Genome Sequencing Center for Infectious Disease"/>
            <person name="Wu L."/>
            <person name="Ma J."/>
        </authorList>
    </citation>
    <scope>NUCLEOTIDE SEQUENCE [LARGE SCALE GENOMIC DNA]</scope>
    <source>
        <strain evidence="1 2">JCM 15933</strain>
    </source>
</reference>
<sequence length="157" mass="17462">MSGSRRRTAPPPPGPARIRVRLIDVTERGGRLQPTGLLWLGSLALAMTPELKRQVEPVVGADGQFVELTCDDGEFWMFVPQVRDVLDEARSHIVRFSGGNVMYVERHAFKGAEIADTVAFRILQVPNGPMFCARQLVEALDSEQGVRFAEVWRGESD</sequence>
<dbReference type="EMBL" id="BAAAQD010000001">
    <property type="protein sequence ID" value="GAA1501799.1"/>
    <property type="molecule type" value="Genomic_DNA"/>
</dbReference>
<organism evidence="1 2">
    <name type="scientific">Dactylosporangium maewongense</name>
    <dbReference type="NCBI Taxonomy" id="634393"/>
    <lineage>
        <taxon>Bacteria</taxon>
        <taxon>Bacillati</taxon>
        <taxon>Actinomycetota</taxon>
        <taxon>Actinomycetes</taxon>
        <taxon>Micromonosporales</taxon>
        <taxon>Micromonosporaceae</taxon>
        <taxon>Dactylosporangium</taxon>
    </lineage>
</organism>